<keyword evidence="2" id="KW-1185">Reference proteome</keyword>
<protein>
    <recommendedName>
        <fullName evidence="3">DUF945 domain-containing protein</fullName>
    </recommendedName>
</protein>
<name>A0ABT6I4Z2_9GAMM</name>
<dbReference type="RefSeq" id="WP_110716841.1">
    <property type="nucleotide sequence ID" value="NZ_PGFS01000001.1"/>
</dbReference>
<gene>
    <name evidence="1" type="ORF">CUR86_07625</name>
</gene>
<dbReference type="InterPro" id="IPR010352">
    <property type="entry name" value="DUF945"/>
</dbReference>
<dbReference type="EMBL" id="PGFS01000001">
    <property type="protein sequence ID" value="MDH4572345.1"/>
    <property type="molecule type" value="Genomic_DNA"/>
</dbReference>
<sequence>MRKWMIAGAVVIVLAGGGYLGAQAYSSQRFDSEMDKLVARLDARPDWNVSREDVDSGWFHSSGRIEARYVAVARDANAVSIEIPYRANHGLLETTLDGETQVTDGDGRLLFGDVLESQGPMTWSGRFLTREQKLEGHFILPSFSQTVTVPAREVAGEMTPARDMQLESAESTLDLEQVDDRVTLKGAVPRLRLTDDQADVLIEGATVSGTFEGDDQAFRQQMALTFPTTTVTPSGSPSVITRDIGYTVKAALDADQLTMQLKADLGDTRIHDQSVFSGGFTLALDRIDGDAYRALTKALEENLTEIQAAADADDDRALESALAPLQPSIQALLAGSPRLSLENLDADSPMLGMKMRGEGELSLDGAGIEDWDPETMSDASLESEFVRRLQGRLTLEGAPAVLLMTLGLPLGSDPLQVELADGILDIDGQRIPLLPPANDAN</sequence>
<evidence type="ECO:0000313" key="1">
    <source>
        <dbReference type="EMBL" id="MDH4572345.1"/>
    </source>
</evidence>
<organism evidence="1 2">
    <name type="scientific">Salinicola acroporae</name>
    <dbReference type="NCBI Taxonomy" id="1541440"/>
    <lineage>
        <taxon>Bacteria</taxon>
        <taxon>Pseudomonadati</taxon>
        <taxon>Pseudomonadota</taxon>
        <taxon>Gammaproteobacteria</taxon>
        <taxon>Oceanospirillales</taxon>
        <taxon>Halomonadaceae</taxon>
        <taxon>Salinicola</taxon>
    </lineage>
</organism>
<evidence type="ECO:0000313" key="2">
    <source>
        <dbReference type="Proteomes" id="UP001162135"/>
    </source>
</evidence>
<reference evidence="1" key="2">
    <citation type="submission" date="2017-11" db="EMBL/GenBank/DDBJ databases">
        <authorList>
            <person name="Das S.K."/>
        </authorList>
    </citation>
    <scope>NUCLEOTIDE SEQUENCE</scope>
    <source>
        <strain evidence="1">S4-41</strain>
    </source>
</reference>
<dbReference type="Proteomes" id="UP001162135">
    <property type="component" value="Unassembled WGS sequence"/>
</dbReference>
<reference evidence="1" key="1">
    <citation type="journal article" date="2015" name="Antonie Van Leeuwenhoek">
        <title>Comparative 16S rRNA signatures and multilocus sequence analysis for the genus Salinicola and description of Salinicola acroporae sp. nov., isolated from coral Acropora digitifera.</title>
        <authorList>
            <person name="Lepcha R.T."/>
            <person name="Poddar A."/>
            <person name="Schumann P."/>
            <person name="Das S.K."/>
        </authorList>
    </citation>
    <scope>NUCLEOTIDE SEQUENCE</scope>
    <source>
        <strain evidence="1">S4-41</strain>
    </source>
</reference>
<evidence type="ECO:0008006" key="3">
    <source>
        <dbReference type="Google" id="ProtNLM"/>
    </source>
</evidence>
<comment type="caution">
    <text evidence="1">The sequence shown here is derived from an EMBL/GenBank/DDBJ whole genome shotgun (WGS) entry which is preliminary data.</text>
</comment>
<proteinExistence type="predicted"/>
<dbReference type="Pfam" id="PF06097">
    <property type="entry name" value="DUF945"/>
    <property type="match status" value="2"/>
</dbReference>
<accession>A0ABT6I4Z2</accession>